<dbReference type="InterPro" id="IPR006664">
    <property type="entry name" value="OMP_bac"/>
</dbReference>
<dbReference type="PRINTS" id="PR01021">
    <property type="entry name" value="OMPADOMAIN"/>
</dbReference>
<evidence type="ECO:0000256" key="2">
    <source>
        <dbReference type="ARBA" id="ARBA00023136"/>
    </source>
</evidence>
<dbReference type="RefSeq" id="WP_278017469.1">
    <property type="nucleotide sequence ID" value="NZ_CP121106.1"/>
</dbReference>
<evidence type="ECO:0000313" key="8">
    <source>
        <dbReference type="Proteomes" id="UP001215827"/>
    </source>
</evidence>
<evidence type="ECO:0000256" key="4">
    <source>
        <dbReference type="PROSITE-ProRule" id="PRU00473"/>
    </source>
</evidence>
<gene>
    <name evidence="7" type="ORF">P7228_06870</name>
</gene>
<reference evidence="7 8" key="1">
    <citation type="submission" date="2023-03" db="EMBL/GenBank/DDBJ databases">
        <title>Altererythrobacter sp. CAU 1644 isolated from sand.</title>
        <authorList>
            <person name="Kim W."/>
        </authorList>
    </citation>
    <scope>NUCLEOTIDE SEQUENCE [LARGE SCALE GENOMIC DNA]</scope>
    <source>
        <strain evidence="7 8">CAU 1644</strain>
    </source>
</reference>
<dbReference type="SUPFAM" id="SSF103088">
    <property type="entry name" value="OmpA-like"/>
    <property type="match status" value="1"/>
</dbReference>
<dbReference type="PROSITE" id="PS51257">
    <property type="entry name" value="PROKAR_LIPOPROTEIN"/>
    <property type="match status" value="1"/>
</dbReference>
<evidence type="ECO:0000256" key="1">
    <source>
        <dbReference type="ARBA" id="ARBA00004442"/>
    </source>
</evidence>
<feature type="domain" description="OmpA-like" evidence="6">
    <location>
        <begin position="51"/>
        <end position="174"/>
    </location>
</feature>
<protein>
    <submittedName>
        <fullName evidence="7">OmpA family protein</fullName>
    </submittedName>
</protein>
<dbReference type="CDD" id="cd07185">
    <property type="entry name" value="OmpA_C-like"/>
    <property type="match status" value="1"/>
</dbReference>
<dbReference type="PROSITE" id="PS51123">
    <property type="entry name" value="OMPA_2"/>
    <property type="match status" value="1"/>
</dbReference>
<evidence type="ECO:0000256" key="3">
    <source>
        <dbReference type="ARBA" id="ARBA00023237"/>
    </source>
</evidence>
<dbReference type="EMBL" id="CP121106">
    <property type="protein sequence ID" value="WFL78779.1"/>
    <property type="molecule type" value="Genomic_DNA"/>
</dbReference>
<accession>A0ABY8FUV2</accession>
<evidence type="ECO:0000313" key="7">
    <source>
        <dbReference type="EMBL" id="WFL78779.1"/>
    </source>
</evidence>
<keyword evidence="3" id="KW-0998">Cell outer membrane</keyword>
<feature type="region of interest" description="Disordered" evidence="5">
    <location>
        <begin position="22"/>
        <end position="52"/>
    </location>
</feature>
<dbReference type="InterPro" id="IPR036737">
    <property type="entry name" value="OmpA-like_sf"/>
</dbReference>
<name>A0ABY8FUV2_9SPHN</name>
<dbReference type="Proteomes" id="UP001215827">
    <property type="component" value="Chromosome"/>
</dbReference>
<dbReference type="PANTHER" id="PTHR30329:SF21">
    <property type="entry name" value="LIPOPROTEIN YIAD-RELATED"/>
    <property type="match status" value="1"/>
</dbReference>
<keyword evidence="2 4" id="KW-0472">Membrane</keyword>
<feature type="compositionally biased region" description="Low complexity" evidence="5">
    <location>
        <begin position="183"/>
        <end position="193"/>
    </location>
</feature>
<comment type="subcellular location">
    <subcellularLocation>
        <location evidence="1">Cell outer membrane</location>
    </subcellularLocation>
</comment>
<dbReference type="InterPro" id="IPR006665">
    <property type="entry name" value="OmpA-like"/>
</dbReference>
<sequence>MKLHSLGSTALACVLVASCNNDTAEPGSEASPKPSGTPVSILRPDVEQPPQKADLAPLTARIGFPEGGAELSEGALAELATVRESPQVAEGGPIVLRGHSDAGGNDEANIRASQARAEAVRDWLVEMGVGEDRITIISFGEQNPVEPNALPDGSPNEAGRAANRRVDITVSLPRAGSKKPDNQQQADSSQSSD</sequence>
<keyword evidence="8" id="KW-1185">Reference proteome</keyword>
<proteinExistence type="predicted"/>
<evidence type="ECO:0000256" key="5">
    <source>
        <dbReference type="SAM" id="MobiDB-lite"/>
    </source>
</evidence>
<feature type="region of interest" description="Disordered" evidence="5">
    <location>
        <begin position="140"/>
        <end position="193"/>
    </location>
</feature>
<dbReference type="Gene3D" id="3.30.1330.60">
    <property type="entry name" value="OmpA-like domain"/>
    <property type="match status" value="1"/>
</dbReference>
<dbReference type="Pfam" id="PF00691">
    <property type="entry name" value="OmpA"/>
    <property type="match status" value="1"/>
</dbReference>
<dbReference type="InterPro" id="IPR050330">
    <property type="entry name" value="Bact_OuterMem_StrucFunc"/>
</dbReference>
<dbReference type="PANTHER" id="PTHR30329">
    <property type="entry name" value="STATOR ELEMENT OF FLAGELLAR MOTOR COMPLEX"/>
    <property type="match status" value="1"/>
</dbReference>
<organism evidence="7 8">
    <name type="scientific">Altererythrobacter arenosus</name>
    <dbReference type="NCBI Taxonomy" id="3032592"/>
    <lineage>
        <taxon>Bacteria</taxon>
        <taxon>Pseudomonadati</taxon>
        <taxon>Pseudomonadota</taxon>
        <taxon>Alphaproteobacteria</taxon>
        <taxon>Sphingomonadales</taxon>
        <taxon>Erythrobacteraceae</taxon>
        <taxon>Altererythrobacter</taxon>
    </lineage>
</organism>
<evidence type="ECO:0000259" key="6">
    <source>
        <dbReference type="PROSITE" id="PS51123"/>
    </source>
</evidence>